<evidence type="ECO:0000259" key="12">
    <source>
        <dbReference type="PROSITE" id="PS50928"/>
    </source>
</evidence>
<accession>A0ABX3KYV3</accession>
<evidence type="ECO:0000256" key="2">
    <source>
        <dbReference type="ARBA" id="ARBA00011650"/>
    </source>
</evidence>
<dbReference type="CDD" id="cd06261">
    <property type="entry name" value="TM_PBP2"/>
    <property type="match status" value="1"/>
</dbReference>
<keyword evidence="14" id="KW-1185">Reference proteome</keyword>
<dbReference type="NCBIfam" id="NF006952">
    <property type="entry name" value="PRK09433.1-3"/>
    <property type="match status" value="1"/>
</dbReference>
<evidence type="ECO:0000256" key="7">
    <source>
        <dbReference type="ARBA" id="ARBA00022692"/>
    </source>
</evidence>
<keyword evidence="6" id="KW-0997">Cell inner membrane</keyword>
<dbReference type="InterPro" id="IPR035906">
    <property type="entry name" value="MetI-like_sf"/>
</dbReference>
<keyword evidence="9 11" id="KW-1133">Transmembrane helix</keyword>
<feature type="transmembrane region" description="Helical" evidence="11">
    <location>
        <begin position="465"/>
        <end position="485"/>
    </location>
</feature>
<name>A0ABX3KYV3_9PAST</name>
<evidence type="ECO:0000256" key="9">
    <source>
        <dbReference type="ARBA" id="ARBA00022989"/>
    </source>
</evidence>
<comment type="subunit">
    <text evidence="2">The complex is composed of two ATP-binding proteins (ThiQ), two transmembrane proteins (ThiP) and a solute-binding protein (ThiB).</text>
</comment>
<evidence type="ECO:0000313" key="14">
    <source>
        <dbReference type="Proteomes" id="UP000188820"/>
    </source>
</evidence>
<dbReference type="InterPro" id="IPR005947">
    <property type="entry name" value="ThiP_ABC_transpt"/>
</dbReference>
<dbReference type="PANTHER" id="PTHR30183:SF9">
    <property type="entry name" value="THIAMINE TRANSPORT SYSTEM PERMEASE PROTEIN THIP"/>
    <property type="match status" value="1"/>
</dbReference>
<feature type="transmembrane region" description="Helical" evidence="11">
    <location>
        <begin position="12"/>
        <end position="36"/>
    </location>
</feature>
<evidence type="ECO:0000256" key="8">
    <source>
        <dbReference type="ARBA" id="ARBA00022737"/>
    </source>
</evidence>
<organism evidence="13 14">
    <name type="scientific">Rodentibacter caecimuris</name>
    <dbReference type="NCBI Taxonomy" id="1796644"/>
    <lineage>
        <taxon>Bacteria</taxon>
        <taxon>Pseudomonadati</taxon>
        <taxon>Pseudomonadota</taxon>
        <taxon>Gammaproteobacteria</taxon>
        <taxon>Pasteurellales</taxon>
        <taxon>Pasteurellaceae</taxon>
        <taxon>Rodentibacter</taxon>
    </lineage>
</organism>
<keyword evidence="4 11" id="KW-0813">Transport</keyword>
<dbReference type="RefSeq" id="WP_077462597.1">
    <property type="nucleotide sequence ID" value="NZ_MLAA01000006.1"/>
</dbReference>
<evidence type="ECO:0000256" key="10">
    <source>
        <dbReference type="ARBA" id="ARBA00023136"/>
    </source>
</evidence>
<dbReference type="Proteomes" id="UP000188820">
    <property type="component" value="Unassembled WGS sequence"/>
</dbReference>
<comment type="similarity">
    <text evidence="11">Belongs to the binding-protein-dependent transport system permease family.</text>
</comment>
<evidence type="ECO:0000256" key="5">
    <source>
        <dbReference type="ARBA" id="ARBA00022475"/>
    </source>
</evidence>
<gene>
    <name evidence="13" type="ORF">BKG89_02270</name>
</gene>
<dbReference type="Pfam" id="PF00528">
    <property type="entry name" value="BPD_transp_1"/>
    <property type="match status" value="2"/>
</dbReference>
<dbReference type="NCBIfam" id="TIGR01253">
    <property type="entry name" value="thiP"/>
    <property type="match status" value="1"/>
</dbReference>
<dbReference type="EMBL" id="MLAA01000006">
    <property type="protein sequence ID" value="OOF70886.1"/>
    <property type="molecule type" value="Genomic_DNA"/>
</dbReference>
<sequence length="535" mass="61009">MSLFFQPHFRLKYYLVGSVVILGIIFLYSTSLSTIWSAGGNYSWEALQQDNYLHRIILFSLGQASLSAFLSLFIGLLFSRAFFYTKFPAKSFILKLLSLTFVLPSLLAVFGLLGVFGISGWLNQLLHFLGIENQIRIYGLQGILIAHLFFNIPLSARMGIQALQSVPPEQYRLAIQLNIRGWHFFRLIELPYLKQHILPTFMLIFLLCFTSFSIVLALGGGPQYSTLEVAVYQAVFFEFDLPKAALFSLIQCLLCCILFIVAQFFTRPLETQLSQQYRYLPSPKSAAKIFHIFVLSIVCLFIFLPLINIVVQGLLAPQLWVIRQNPLFRQALLFSIIIAPTSAFVSLIFGIAILLWVRQLQWLRKHNIVNLILTIGMMILAIPTLVLALGLFLLLQDIDFSTYHLFFIVVCCNALTALPFVIRILNVPMNQNMQYYEKLCLSLNLQGWKRFYYIERTTLNTPLKYAFAIATTISLGDFTAIALFGNQDFTSLPHFLYQQLGQYKSTEAAVTSLILLVLCVTLFLFIEKHKGNDHD</sequence>
<evidence type="ECO:0000256" key="11">
    <source>
        <dbReference type="RuleBase" id="RU363032"/>
    </source>
</evidence>
<proteinExistence type="inferred from homology"/>
<keyword evidence="8" id="KW-0677">Repeat</keyword>
<reference evidence="13 14" key="1">
    <citation type="submission" date="2016-10" db="EMBL/GenBank/DDBJ databases">
        <title>Rodentibacter gen. nov. and new species.</title>
        <authorList>
            <person name="Christensen H."/>
        </authorList>
    </citation>
    <scope>NUCLEOTIDE SEQUENCE [LARGE SCALE GENOMIC DNA]</scope>
    <source>
        <strain evidence="13 14">1998236014</strain>
    </source>
</reference>
<feature type="transmembrane region" description="Helical" evidence="11">
    <location>
        <begin position="505"/>
        <end position="526"/>
    </location>
</feature>
<evidence type="ECO:0000256" key="1">
    <source>
        <dbReference type="ARBA" id="ARBA00004429"/>
    </source>
</evidence>
<keyword evidence="7 11" id="KW-0812">Transmembrane</keyword>
<dbReference type="SUPFAM" id="SSF161098">
    <property type="entry name" value="MetI-like"/>
    <property type="match status" value="2"/>
</dbReference>
<dbReference type="PANTHER" id="PTHR30183">
    <property type="entry name" value="MOLYBDENUM TRANSPORT SYSTEM PERMEASE PROTEIN MODB"/>
    <property type="match status" value="1"/>
</dbReference>
<feature type="transmembrane region" description="Helical" evidence="11">
    <location>
        <begin position="99"/>
        <end position="123"/>
    </location>
</feature>
<comment type="caution">
    <text evidence="13">The sequence shown here is derived from an EMBL/GenBank/DDBJ whole genome shotgun (WGS) entry which is preliminary data.</text>
</comment>
<protein>
    <recommendedName>
        <fullName evidence="3">Thiamine transport system permease protein ThiP</fullName>
    </recommendedName>
</protein>
<feature type="transmembrane region" description="Helical" evidence="11">
    <location>
        <begin position="368"/>
        <end position="393"/>
    </location>
</feature>
<dbReference type="Gene3D" id="1.10.3720.10">
    <property type="entry name" value="MetI-like"/>
    <property type="match status" value="2"/>
</dbReference>
<feature type="transmembrane region" description="Helical" evidence="11">
    <location>
        <begin position="405"/>
        <end position="425"/>
    </location>
</feature>
<evidence type="ECO:0000313" key="13">
    <source>
        <dbReference type="EMBL" id="OOF70886.1"/>
    </source>
</evidence>
<evidence type="ECO:0000256" key="3">
    <source>
        <dbReference type="ARBA" id="ARBA00016947"/>
    </source>
</evidence>
<feature type="transmembrane region" description="Helical" evidence="11">
    <location>
        <begin position="201"/>
        <end position="224"/>
    </location>
</feature>
<feature type="transmembrane region" description="Helical" evidence="11">
    <location>
        <begin position="56"/>
        <end position="78"/>
    </location>
</feature>
<feature type="transmembrane region" description="Helical" evidence="11">
    <location>
        <begin position="135"/>
        <end position="154"/>
    </location>
</feature>
<feature type="transmembrane region" description="Helical" evidence="11">
    <location>
        <begin position="244"/>
        <end position="265"/>
    </location>
</feature>
<comment type="subcellular location">
    <subcellularLocation>
        <location evidence="1">Cell inner membrane</location>
        <topology evidence="1">Multi-pass membrane protein</topology>
    </subcellularLocation>
    <subcellularLocation>
        <location evidence="11">Cell membrane</location>
        <topology evidence="11">Multi-pass membrane protein</topology>
    </subcellularLocation>
</comment>
<keyword evidence="5" id="KW-1003">Cell membrane</keyword>
<feature type="transmembrane region" description="Helical" evidence="11">
    <location>
        <begin position="286"/>
        <end position="311"/>
    </location>
</feature>
<feature type="domain" description="ABC transmembrane type-1" evidence="12">
    <location>
        <begin position="332"/>
        <end position="526"/>
    </location>
</feature>
<evidence type="ECO:0000256" key="4">
    <source>
        <dbReference type="ARBA" id="ARBA00022448"/>
    </source>
</evidence>
<feature type="domain" description="ABC transmembrane type-1" evidence="12">
    <location>
        <begin position="57"/>
        <end position="262"/>
    </location>
</feature>
<feature type="transmembrane region" description="Helical" evidence="11">
    <location>
        <begin position="331"/>
        <end position="356"/>
    </location>
</feature>
<evidence type="ECO:0000256" key="6">
    <source>
        <dbReference type="ARBA" id="ARBA00022519"/>
    </source>
</evidence>
<keyword evidence="10 11" id="KW-0472">Membrane</keyword>
<dbReference type="InterPro" id="IPR000515">
    <property type="entry name" value="MetI-like"/>
</dbReference>
<dbReference type="PROSITE" id="PS50928">
    <property type="entry name" value="ABC_TM1"/>
    <property type="match status" value="2"/>
</dbReference>